<feature type="signal peptide" evidence="1">
    <location>
        <begin position="1"/>
        <end position="15"/>
    </location>
</feature>
<gene>
    <name evidence="3" type="ORF">DFH94DRAFT_706646</name>
    <name evidence="2" type="ORF">DFH94DRAFT_787777</name>
</gene>
<name>A0A9P5JTG4_9AGAM</name>
<protein>
    <recommendedName>
        <fullName evidence="5">Secreted protein</fullName>
    </recommendedName>
</protein>
<evidence type="ECO:0000313" key="3">
    <source>
        <dbReference type="EMBL" id="KAF8487483.1"/>
    </source>
</evidence>
<feature type="chain" id="PRO_5040653519" description="Secreted protein" evidence="1">
    <location>
        <begin position="16"/>
        <end position="140"/>
    </location>
</feature>
<evidence type="ECO:0000313" key="2">
    <source>
        <dbReference type="EMBL" id="KAF8462660.1"/>
    </source>
</evidence>
<accession>A0A9P5JTG4</accession>
<proteinExistence type="predicted"/>
<dbReference type="EMBL" id="WHVB01000087">
    <property type="protein sequence ID" value="KAF8462660.1"/>
    <property type="molecule type" value="Genomic_DNA"/>
</dbReference>
<reference evidence="2" key="2">
    <citation type="journal article" date="2020" name="Nat. Commun.">
        <title>Large-scale genome sequencing of mycorrhizal fungi provides insights into the early evolution of symbiotic traits.</title>
        <authorList>
            <person name="Miyauchi S."/>
            <person name="Kiss E."/>
            <person name="Kuo A."/>
            <person name="Drula E."/>
            <person name="Kohler A."/>
            <person name="Sanchez-Garcia M."/>
            <person name="Morin E."/>
            <person name="Andreopoulos B."/>
            <person name="Barry K.W."/>
            <person name="Bonito G."/>
            <person name="Buee M."/>
            <person name="Carver A."/>
            <person name="Chen C."/>
            <person name="Cichocki N."/>
            <person name="Clum A."/>
            <person name="Culley D."/>
            <person name="Crous P.W."/>
            <person name="Fauchery L."/>
            <person name="Girlanda M."/>
            <person name="Hayes R.D."/>
            <person name="Keri Z."/>
            <person name="LaButti K."/>
            <person name="Lipzen A."/>
            <person name="Lombard V."/>
            <person name="Magnuson J."/>
            <person name="Maillard F."/>
            <person name="Murat C."/>
            <person name="Nolan M."/>
            <person name="Ohm R.A."/>
            <person name="Pangilinan J."/>
            <person name="Pereira M.F."/>
            <person name="Perotto S."/>
            <person name="Peter M."/>
            <person name="Pfister S."/>
            <person name="Riley R."/>
            <person name="Sitrit Y."/>
            <person name="Stielow J.B."/>
            <person name="Szollosi G."/>
            <person name="Zifcakova L."/>
            <person name="Stursova M."/>
            <person name="Spatafora J.W."/>
            <person name="Tedersoo L."/>
            <person name="Vaario L.M."/>
            <person name="Yamada A."/>
            <person name="Yan M."/>
            <person name="Wang P."/>
            <person name="Xu J."/>
            <person name="Bruns T."/>
            <person name="Baldrian P."/>
            <person name="Vilgalys R."/>
            <person name="Dunand C."/>
            <person name="Henrissat B."/>
            <person name="Grigoriev I.V."/>
            <person name="Hibbett D."/>
            <person name="Nagy L.G."/>
            <person name="Martin F.M."/>
        </authorList>
    </citation>
    <scope>NUCLEOTIDE SEQUENCE</scope>
    <source>
        <strain evidence="2">Prilba</strain>
    </source>
</reference>
<keyword evidence="4" id="KW-1185">Reference proteome</keyword>
<dbReference type="EMBL" id="WHVB01000001">
    <property type="protein sequence ID" value="KAF8487483.1"/>
    <property type="molecule type" value="Genomic_DNA"/>
</dbReference>
<feature type="non-terminal residue" evidence="2">
    <location>
        <position position="140"/>
    </location>
</feature>
<evidence type="ECO:0008006" key="5">
    <source>
        <dbReference type="Google" id="ProtNLM"/>
    </source>
</evidence>
<evidence type="ECO:0000313" key="4">
    <source>
        <dbReference type="Proteomes" id="UP000759537"/>
    </source>
</evidence>
<organism evidence="2 4">
    <name type="scientific">Russula ochroleuca</name>
    <dbReference type="NCBI Taxonomy" id="152965"/>
    <lineage>
        <taxon>Eukaryota</taxon>
        <taxon>Fungi</taxon>
        <taxon>Dikarya</taxon>
        <taxon>Basidiomycota</taxon>
        <taxon>Agaricomycotina</taxon>
        <taxon>Agaricomycetes</taxon>
        <taxon>Russulales</taxon>
        <taxon>Russulaceae</taxon>
        <taxon>Russula</taxon>
    </lineage>
</organism>
<dbReference type="Proteomes" id="UP000759537">
    <property type="component" value="Unassembled WGS sequence"/>
</dbReference>
<sequence>VRVTCFLFFSSLCYAQFSILELTRFDSFPLSFLRGHAKGNCGWWYWSRNLGTSRNNAFRTESRYIRRCLLEQRFSFFGTPRFARSTVPGVRNRNHGTGTGTAGTAVNAPLRWRQVERSRRLSAERSRRRLRARRWRPCRR</sequence>
<reference evidence="2" key="1">
    <citation type="submission" date="2019-10" db="EMBL/GenBank/DDBJ databases">
        <authorList>
            <consortium name="DOE Joint Genome Institute"/>
            <person name="Kuo A."/>
            <person name="Miyauchi S."/>
            <person name="Kiss E."/>
            <person name="Drula E."/>
            <person name="Kohler A."/>
            <person name="Sanchez-Garcia M."/>
            <person name="Andreopoulos B."/>
            <person name="Barry K.W."/>
            <person name="Bonito G."/>
            <person name="Buee M."/>
            <person name="Carver A."/>
            <person name="Chen C."/>
            <person name="Cichocki N."/>
            <person name="Clum A."/>
            <person name="Culley D."/>
            <person name="Crous P.W."/>
            <person name="Fauchery L."/>
            <person name="Girlanda M."/>
            <person name="Hayes R."/>
            <person name="Keri Z."/>
            <person name="LaButti K."/>
            <person name="Lipzen A."/>
            <person name="Lombard V."/>
            <person name="Magnuson J."/>
            <person name="Maillard F."/>
            <person name="Morin E."/>
            <person name="Murat C."/>
            <person name="Nolan M."/>
            <person name="Ohm R."/>
            <person name="Pangilinan J."/>
            <person name="Pereira M."/>
            <person name="Perotto S."/>
            <person name="Peter M."/>
            <person name="Riley R."/>
            <person name="Sitrit Y."/>
            <person name="Stielow B."/>
            <person name="Szollosi G."/>
            <person name="Zifcakova L."/>
            <person name="Stursova M."/>
            <person name="Spatafora J.W."/>
            <person name="Tedersoo L."/>
            <person name="Vaario L.-M."/>
            <person name="Yamada A."/>
            <person name="Yan M."/>
            <person name="Wang P."/>
            <person name="Xu J."/>
            <person name="Bruns T."/>
            <person name="Baldrian P."/>
            <person name="Vilgalys R."/>
            <person name="Henrissat B."/>
            <person name="Grigoriev I.V."/>
            <person name="Hibbett D."/>
            <person name="Nagy L.G."/>
            <person name="Martin F.M."/>
        </authorList>
    </citation>
    <scope>NUCLEOTIDE SEQUENCE</scope>
    <source>
        <strain evidence="2">Prilba</strain>
    </source>
</reference>
<dbReference type="AlphaFoldDB" id="A0A9P5JTG4"/>
<keyword evidence="1" id="KW-0732">Signal</keyword>
<comment type="caution">
    <text evidence="2">The sequence shown here is derived from an EMBL/GenBank/DDBJ whole genome shotgun (WGS) entry which is preliminary data.</text>
</comment>
<evidence type="ECO:0000256" key="1">
    <source>
        <dbReference type="SAM" id="SignalP"/>
    </source>
</evidence>